<evidence type="ECO:0000313" key="2">
    <source>
        <dbReference type="Proteomes" id="UP000199435"/>
    </source>
</evidence>
<gene>
    <name evidence="1" type="ORF">GA0061102_103518</name>
</gene>
<name>A0A1C3WP91_9HYPH</name>
<keyword evidence="2" id="KW-1185">Reference proteome</keyword>
<dbReference type="OrthoDB" id="7573907at2"/>
<dbReference type="InterPro" id="IPR008018">
    <property type="entry name" value="Phage_tail_attach_FII"/>
</dbReference>
<accession>A0A1C3WP91</accession>
<proteinExistence type="predicted"/>
<dbReference type="RefSeq" id="WP_139115099.1">
    <property type="nucleotide sequence ID" value="NZ_FMAH01000035.1"/>
</dbReference>
<dbReference type="AlphaFoldDB" id="A0A1C3WP91"/>
<dbReference type="STRING" id="411945.GA0061102_103518"/>
<organism evidence="1 2">
    <name type="scientific">Rhizobium miluonense</name>
    <dbReference type="NCBI Taxonomy" id="411945"/>
    <lineage>
        <taxon>Bacteria</taxon>
        <taxon>Pseudomonadati</taxon>
        <taxon>Pseudomonadota</taxon>
        <taxon>Alphaproteobacteria</taxon>
        <taxon>Hyphomicrobiales</taxon>
        <taxon>Rhizobiaceae</taxon>
        <taxon>Rhizobium/Agrobacterium group</taxon>
        <taxon>Rhizobium</taxon>
    </lineage>
</organism>
<protein>
    <submittedName>
        <fullName evidence="1">Uncharacterized protein</fullName>
    </submittedName>
</protein>
<dbReference type="Gene3D" id="2.40.10.180">
    <property type="entry name" value="Phage tail proteins"/>
    <property type="match status" value="1"/>
</dbReference>
<dbReference type="GO" id="GO:0019068">
    <property type="term" value="P:virion assembly"/>
    <property type="evidence" value="ECO:0007669"/>
    <property type="project" value="InterPro"/>
</dbReference>
<dbReference type="Proteomes" id="UP000199435">
    <property type="component" value="Unassembled WGS sequence"/>
</dbReference>
<dbReference type="Pfam" id="PF05354">
    <property type="entry name" value="Phage_attach"/>
    <property type="match status" value="1"/>
</dbReference>
<dbReference type="InterPro" id="IPR053734">
    <property type="entry name" value="Phage_Head-Tail_Connect_sf"/>
</dbReference>
<reference evidence="2" key="1">
    <citation type="submission" date="2016-08" db="EMBL/GenBank/DDBJ databases">
        <authorList>
            <person name="Varghese N."/>
            <person name="Submissions Spin"/>
        </authorList>
    </citation>
    <scope>NUCLEOTIDE SEQUENCE [LARGE SCALE GENOMIC DNA]</scope>
    <source>
        <strain evidence="2">HAMBI 2971</strain>
    </source>
</reference>
<evidence type="ECO:0000313" key="1">
    <source>
        <dbReference type="EMBL" id="SCB41789.1"/>
    </source>
</evidence>
<dbReference type="EMBL" id="FMAH01000035">
    <property type="protein sequence ID" value="SCB41789.1"/>
    <property type="molecule type" value="Genomic_DNA"/>
</dbReference>
<sequence length="106" mass="11218">MDFDNLVLSPCMAAFGVTVMVTPLKSQPTAPPYPATGIYDRTVATVMLADGSEMASTNVTLGIQLSNFTIPPREGDKIVLSGKAYKVDASTPDGQGGAELRLKEIR</sequence>